<organism evidence="2 3">
    <name type="scientific">Flavobacterium humi</name>
    <dbReference type="NCBI Taxonomy" id="2562683"/>
    <lineage>
        <taxon>Bacteria</taxon>
        <taxon>Pseudomonadati</taxon>
        <taxon>Bacteroidota</taxon>
        <taxon>Flavobacteriia</taxon>
        <taxon>Flavobacteriales</taxon>
        <taxon>Flavobacteriaceae</taxon>
        <taxon>Flavobacterium</taxon>
    </lineage>
</organism>
<name>A0A4Z0LC99_9FLAO</name>
<gene>
    <name evidence="2" type="ORF">E4635_00695</name>
</gene>
<dbReference type="Proteomes" id="UP000297407">
    <property type="component" value="Unassembled WGS sequence"/>
</dbReference>
<dbReference type="RefSeq" id="WP_135524692.1">
    <property type="nucleotide sequence ID" value="NZ_SRLH01000001.1"/>
</dbReference>
<proteinExistence type="predicted"/>
<evidence type="ECO:0000313" key="3">
    <source>
        <dbReference type="Proteomes" id="UP000297407"/>
    </source>
</evidence>
<protein>
    <submittedName>
        <fullName evidence="2">Uncharacterized protein</fullName>
    </submittedName>
</protein>
<sequence>MENGDYKSYTFPIQREAGSGKIENLVLTQKNNQVGVYLAKYTLSEIEKEKIENKEYVNLLNKSEFLNLQHQTQAEPCWELVSVPVEWNSQGQVTVSMVYAVEVACPDGGGSSGGGGSSDSGNGGTGGSNGDGSGDWNGGLGTPGGGSAGSGGSTGGSGGTDGPNPGADPILTDWDGNPVVTYPVLPSPEIIQKHLDDLNTITNDNTKPYKAKVAVLQQSLNEPLEKGFEFRTNNDGTLQPAIQPISTPTGVHFNIPVINTLVRMHNHTNTLDPIFSAEDITGMAEFFAVKDDLGADDKDQITSLMITRTGAFALKVDNPDTVDDFNDRNKTGQNNDYKSTKETILESYKLEVVKLAQDECNNTCTDEEYIALLEQYFLEWLNSWDTGLGYYQGALNPDGTYTWIRIN</sequence>
<dbReference type="AlphaFoldDB" id="A0A4Z0LC99"/>
<comment type="caution">
    <text evidence="2">The sequence shown here is derived from an EMBL/GenBank/DDBJ whole genome shotgun (WGS) entry which is preliminary data.</text>
</comment>
<dbReference type="EMBL" id="SRLH01000001">
    <property type="protein sequence ID" value="TGD59485.1"/>
    <property type="molecule type" value="Genomic_DNA"/>
</dbReference>
<dbReference type="OrthoDB" id="1377121at2"/>
<accession>A0A4Z0LC99</accession>
<feature type="region of interest" description="Disordered" evidence="1">
    <location>
        <begin position="109"/>
        <end position="174"/>
    </location>
</feature>
<evidence type="ECO:0000256" key="1">
    <source>
        <dbReference type="SAM" id="MobiDB-lite"/>
    </source>
</evidence>
<reference evidence="2 3" key="1">
    <citation type="submission" date="2019-04" db="EMBL/GenBank/DDBJ databases">
        <title>Flavobacterium sp. strain DS2-A Genome sequencing and assembly.</title>
        <authorList>
            <person name="Kim I."/>
        </authorList>
    </citation>
    <scope>NUCLEOTIDE SEQUENCE [LARGE SCALE GENOMIC DNA]</scope>
    <source>
        <strain evidence="2 3">DS2-A</strain>
    </source>
</reference>
<feature type="compositionally biased region" description="Gly residues" evidence="1">
    <location>
        <begin position="109"/>
        <end position="161"/>
    </location>
</feature>
<keyword evidence="3" id="KW-1185">Reference proteome</keyword>
<evidence type="ECO:0000313" key="2">
    <source>
        <dbReference type="EMBL" id="TGD59485.1"/>
    </source>
</evidence>